<evidence type="ECO:0000256" key="7">
    <source>
        <dbReference type="PIRSR" id="PIRSR000109-1"/>
    </source>
</evidence>
<dbReference type="InterPro" id="IPR013328">
    <property type="entry name" value="6PGD_dom2"/>
</dbReference>
<comment type="function">
    <text evidence="6">Catalyzes the oxidative decarboxylation of 6-phosphogluconate to ribulose 5-phosphate and CO(2), with concomitant reduction of NADP to NADPH.</text>
</comment>
<feature type="active site" description="Proton donor" evidence="7">
    <location>
        <position position="190"/>
    </location>
</feature>
<comment type="pathway">
    <text evidence="1 6">Carbohydrate degradation; pentose phosphate pathway; D-ribulose 5-phosphate from D-glucose 6-phosphate (oxidative stage): step 3/3.</text>
</comment>
<dbReference type="SUPFAM" id="SSF51735">
    <property type="entry name" value="NAD(P)-binding Rossmann-fold domains"/>
    <property type="match status" value="1"/>
</dbReference>
<keyword evidence="4" id="KW-0311">Gluconate utilization</keyword>
<evidence type="ECO:0000256" key="1">
    <source>
        <dbReference type="ARBA" id="ARBA00004874"/>
    </source>
</evidence>
<dbReference type="GO" id="GO:0004616">
    <property type="term" value="F:phosphogluconate dehydrogenase (decarboxylating) activity"/>
    <property type="evidence" value="ECO:0007669"/>
    <property type="project" value="UniProtKB-EC"/>
</dbReference>
<dbReference type="Proteomes" id="UP000803884">
    <property type="component" value="Unassembled WGS sequence"/>
</dbReference>
<evidence type="ECO:0000259" key="9">
    <source>
        <dbReference type="SMART" id="SM01350"/>
    </source>
</evidence>
<evidence type="ECO:0000313" key="10">
    <source>
        <dbReference type="EMBL" id="KAL1587925.1"/>
    </source>
</evidence>
<dbReference type="GeneID" id="96004788"/>
<protein>
    <recommendedName>
        <fullName evidence="6">6-phosphogluconate dehydrogenase, decarboxylating</fullName>
        <ecNumber evidence="6">1.1.1.44</ecNumber>
    </recommendedName>
</protein>
<dbReference type="RefSeq" id="XP_069231030.1">
    <property type="nucleotide sequence ID" value="XM_069371950.1"/>
</dbReference>
<sequence length="507" mass="55689">MGDFKSIGVVGAGSMGTQMAIAFGTMGLDVSLWDVNDQNVDTALDTISKTDAKSKVTGFHDIHKFTKSLDSSPRKLFMFSITHGQPADSVLDKIKDDLKENDIIIDGGNEFYRNTERRQREMEKKGVHWIGTGVSGGYQAAKRGPSMTPGGNPKALDEVMPLLEKYAAKDGNGHPCVANIGPRGAGHYVKMIHNGIENGMLSTLCEAWSLLRKSLDLPNDQIGKIFEKWNSAGELRGTYLVQIGSEICQRKKTPEGDRRGEGQGDSGYVLDDVLDKVVQDDDDSEGTLFWSIAEAADRHVSAPTNAAGQFLRVASGDRDQRVRAAEKMKIPPPAKGNVKDKEAFIEALRRAVFTSFFCAFCQGLELIARASKDEGWNVDLATVIKVWRAGCIIQEDHIADILQPIFQSAHEPIMNMKLIDEVSAELGKGYSQLQEVVLRGTEWHNHIPSLSASLEYIKYVGGTMLPTQFMEAQMDFFGAHAYDRPGVSGEDPGKAAKGAHHYEWRAP</sequence>
<dbReference type="EC" id="1.1.1.44" evidence="6"/>
<evidence type="ECO:0000256" key="8">
    <source>
        <dbReference type="SAM" id="MobiDB-lite"/>
    </source>
</evidence>
<dbReference type="GO" id="GO:0050661">
    <property type="term" value="F:NADP binding"/>
    <property type="evidence" value="ECO:0007669"/>
    <property type="project" value="InterPro"/>
</dbReference>
<dbReference type="PIRSF" id="PIRSF000109">
    <property type="entry name" value="6PGD"/>
    <property type="match status" value="1"/>
</dbReference>
<evidence type="ECO:0000256" key="4">
    <source>
        <dbReference type="ARBA" id="ARBA00023064"/>
    </source>
</evidence>
<dbReference type="AlphaFoldDB" id="A0AB34KSX8"/>
<comment type="subunit">
    <text evidence="6">Homodimer.</text>
</comment>
<comment type="similarity">
    <text evidence="2 6">Belongs to the 6-phosphogluconate dehydrogenase family.</text>
</comment>
<dbReference type="EMBL" id="JAAQHG020000008">
    <property type="protein sequence ID" value="KAL1587925.1"/>
    <property type="molecule type" value="Genomic_DNA"/>
</dbReference>
<evidence type="ECO:0000256" key="3">
    <source>
        <dbReference type="ARBA" id="ARBA00023002"/>
    </source>
</evidence>
<dbReference type="InterPro" id="IPR006183">
    <property type="entry name" value="Pgluconate_DH"/>
</dbReference>
<name>A0AB34KSX8_9PEZI</name>
<keyword evidence="5 6" id="KW-0570">Pentose shunt</keyword>
<comment type="caution">
    <text evidence="10">The sequence shown here is derived from an EMBL/GenBank/DDBJ whole genome shotgun (WGS) entry which is preliminary data.</text>
</comment>
<dbReference type="Pfam" id="PF03446">
    <property type="entry name" value="NAD_binding_2"/>
    <property type="match status" value="1"/>
</dbReference>
<evidence type="ECO:0000256" key="2">
    <source>
        <dbReference type="ARBA" id="ARBA00008419"/>
    </source>
</evidence>
<dbReference type="InterPro" id="IPR036291">
    <property type="entry name" value="NAD(P)-bd_dom_sf"/>
</dbReference>
<dbReference type="SUPFAM" id="SSF48179">
    <property type="entry name" value="6-phosphogluconate dehydrogenase C-terminal domain-like"/>
    <property type="match status" value="1"/>
</dbReference>
<organism evidence="10 11">
    <name type="scientific">Cladosporium halotolerans</name>
    <dbReference type="NCBI Taxonomy" id="1052096"/>
    <lineage>
        <taxon>Eukaryota</taxon>
        <taxon>Fungi</taxon>
        <taxon>Dikarya</taxon>
        <taxon>Ascomycota</taxon>
        <taxon>Pezizomycotina</taxon>
        <taxon>Dothideomycetes</taxon>
        <taxon>Dothideomycetidae</taxon>
        <taxon>Cladosporiales</taxon>
        <taxon>Cladosporiaceae</taxon>
        <taxon>Cladosporium</taxon>
    </lineage>
</organism>
<dbReference type="InterPro" id="IPR006113">
    <property type="entry name" value="6PGDH_Gnd/GntZ"/>
</dbReference>
<accession>A0AB34KSX8</accession>
<feature type="region of interest" description="Disordered" evidence="8">
    <location>
        <begin position="488"/>
        <end position="507"/>
    </location>
</feature>
<dbReference type="InterPro" id="IPR006115">
    <property type="entry name" value="6PGDH_NADP-bd"/>
</dbReference>
<keyword evidence="11" id="KW-1185">Reference proteome</keyword>
<dbReference type="Gene3D" id="1.20.5.320">
    <property type="entry name" value="6-Phosphogluconate Dehydrogenase, domain 3"/>
    <property type="match status" value="1"/>
</dbReference>
<feature type="active site" description="Proton donor" evidence="7">
    <location>
        <position position="197"/>
    </location>
</feature>
<gene>
    <name evidence="10" type="ORF">WHR41_03344</name>
</gene>
<dbReference type="GO" id="GO:0019521">
    <property type="term" value="P:D-gluconate metabolic process"/>
    <property type="evidence" value="ECO:0007669"/>
    <property type="project" value="UniProtKB-KW"/>
</dbReference>
<evidence type="ECO:0000313" key="11">
    <source>
        <dbReference type="Proteomes" id="UP000803884"/>
    </source>
</evidence>
<reference evidence="10 11" key="1">
    <citation type="journal article" date="2020" name="Microbiol. Resour. Announc.">
        <title>Draft Genome Sequence of a Cladosporium Species Isolated from the Mesophotic Ascidian Didemnum maculosum.</title>
        <authorList>
            <person name="Gioti A."/>
            <person name="Siaperas R."/>
            <person name="Nikolaivits E."/>
            <person name="Le Goff G."/>
            <person name="Ouazzani J."/>
            <person name="Kotoulas G."/>
            <person name="Topakas E."/>
        </authorList>
    </citation>
    <scope>NUCLEOTIDE SEQUENCE [LARGE SCALE GENOMIC DNA]</scope>
    <source>
        <strain evidence="10 11">TM138-S3</strain>
    </source>
</reference>
<dbReference type="SMART" id="SM01350">
    <property type="entry name" value="6PGD"/>
    <property type="match status" value="1"/>
</dbReference>
<dbReference type="InterPro" id="IPR006114">
    <property type="entry name" value="6PGDH_C"/>
</dbReference>
<feature type="domain" description="6-phosphogluconate dehydrogenase C-terminal" evidence="9">
    <location>
        <begin position="186"/>
        <end position="505"/>
    </location>
</feature>
<dbReference type="PRINTS" id="PR00076">
    <property type="entry name" value="6PGDHDRGNASE"/>
</dbReference>
<keyword evidence="3 6" id="KW-0560">Oxidoreductase</keyword>
<dbReference type="InterPro" id="IPR008927">
    <property type="entry name" value="6-PGluconate_DH-like_C_sf"/>
</dbReference>
<comment type="catalytic activity">
    <reaction evidence="6">
        <text>6-phospho-D-gluconate + NADP(+) = D-ribulose 5-phosphate + CO2 + NADPH</text>
        <dbReference type="Rhea" id="RHEA:10116"/>
        <dbReference type="ChEBI" id="CHEBI:16526"/>
        <dbReference type="ChEBI" id="CHEBI:57783"/>
        <dbReference type="ChEBI" id="CHEBI:58121"/>
        <dbReference type="ChEBI" id="CHEBI:58349"/>
        <dbReference type="ChEBI" id="CHEBI:58759"/>
        <dbReference type="EC" id="1.1.1.44"/>
    </reaction>
</comment>
<evidence type="ECO:0000256" key="6">
    <source>
        <dbReference type="PIRNR" id="PIRNR000109"/>
    </source>
</evidence>
<keyword evidence="6" id="KW-0521">NADP</keyword>
<dbReference type="FunFam" id="3.40.50.720:FF:000634">
    <property type="entry name" value="6-phosphogluconate dehydrogenase, decarboxylating"/>
    <property type="match status" value="1"/>
</dbReference>
<dbReference type="PANTHER" id="PTHR11811">
    <property type="entry name" value="6-PHOSPHOGLUCONATE DEHYDROGENASE"/>
    <property type="match status" value="1"/>
</dbReference>
<dbReference type="Pfam" id="PF00393">
    <property type="entry name" value="6PGD"/>
    <property type="match status" value="1"/>
</dbReference>
<proteinExistence type="inferred from homology"/>
<dbReference type="GO" id="GO:0006098">
    <property type="term" value="P:pentose-phosphate shunt"/>
    <property type="evidence" value="ECO:0007669"/>
    <property type="project" value="UniProtKB-KW"/>
</dbReference>
<evidence type="ECO:0000256" key="5">
    <source>
        <dbReference type="ARBA" id="ARBA00023126"/>
    </source>
</evidence>
<dbReference type="Gene3D" id="1.10.1040.10">
    <property type="entry name" value="N-(1-d-carboxylethyl)-l-norvaline Dehydrogenase, domain 2"/>
    <property type="match status" value="1"/>
</dbReference>
<dbReference type="Gene3D" id="3.40.50.720">
    <property type="entry name" value="NAD(P)-binding Rossmann-like Domain"/>
    <property type="match status" value="1"/>
</dbReference>